<feature type="non-terminal residue" evidence="11">
    <location>
        <position position="1"/>
    </location>
</feature>
<accession>A0A1Y2HER4</accession>
<evidence type="ECO:0000256" key="4">
    <source>
        <dbReference type="ARBA" id="ARBA00022692"/>
    </source>
</evidence>
<dbReference type="SUPFAM" id="SSF103506">
    <property type="entry name" value="Mitochondrial carrier"/>
    <property type="match status" value="1"/>
</dbReference>
<evidence type="ECO:0000256" key="9">
    <source>
        <dbReference type="SAM" id="MobiDB-lite"/>
    </source>
</evidence>
<keyword evidence="3" id="KW-0813">Transport</keyword>
<evidence type="ECO:0000256" key="1">
    <source>
        <dbReference type="ARBA" id="ARBA00004225"/>
    </source>
</evidence>
<keyword evidence="8 10" id="KW-0472">Membrane</keyword>
<dbReference type="InterPro" id="IPR050567">
    <property type="entry name" value="Mitochondrial_Carrier"/>
</dbReference>
<evidence type="ECO:0000256" key="3">
    <source>
        <dbReference type="ARBA" id="ARBA00022448"/>
    </source>
</evidence>
<dbReference type="Gene3D" id="1.50.40.10">
    <property type="entry name" value="Mitochondrial carrier domain"/>
    <property type="match status" value="1"/>
</dbReference>
<keyword evidence="5" id="KW-0677">Repeat</keyword>
<evidence type="ECO:0000256" key="10">
    <source>
        <dbReference type="SAM" id="Phobius"/>
    </source>
</evidence>
<name>A0A1Y2HER4_9FUNG</name>
<proteinExistence type="inferred from homology"/>
<dbReference type="GO" id="GO:0031966">
    <property type="term" value="C:mitochondrial membrane"/>
    <property type="evidence" value="ECO:0007669"/>
    <property type="project" value="UniProtKB-SubCell"/>
</dbReference>
<dbReference type="OrthoDB" id="2382881at2759"/>
<dbReference type="InterPro" id="IPR018108">
    <property type="entry name" value="MCP_transmembrane"/>
</dbReference>
<evidence type="ECO:0000256" key="2">
    <source>
        <dbReference type="ARBA" id="ARBA00006375"/>
    </source>
</evidence>
<gene>
    <name evidence="11" type="ORF">BCR44DRAFT_1391518</name>
</gene>
<dbReference type="AlphaFoldDB" id="A0A1Y2HER4"/>
<keyword evidence="6 10" id="KW-1133">Transmembrane helix</keyword>
<feature type="region of interest" description="Disordered" evidence="9">
    <location>
        <begin position="1"/>
        <end position="20"/>
    </location>
</feature>
<dbReference type="PANTHER" id="PTHR45624">
    <property type="entry name" value="MITOCHONDRIAL BASIC AMINO ACIDS TRANSPORTER-RELATED"/>
    <property type="match status" value="1"/>
</dbReference>
<reference evidence="11 12" key="1">
    <citation type="submission" date="2016-07" db="EMBL/GenBank/DDBJ databases">
        <title>Pervasive Adenine N6-methylation of Active Genes in Fungi.</title>
        <authorList>
            <consortium name="DOE Joint Genome Institute"/>
            <person name="Mondo S.J."/>
            <person name="Dannebaum R.O."/>
            <person name="Kuo R.C."/>
            <person name="Labutti K."/>
            <person name="Haridas S."/>
            <person name="Kuo A."/>
            <person name="Salamov A."/>
            <person name="Ahrendt S.R."/>
            <person name="Lipzen A."/>
            <person name="Sullivan W."/>
            <person name="Andreopoulos W.B."/>
            <person name="Clum A."/>
            <person name="Lindquist E."/>
            <person name="Daum C."/>
            <person name="Ramamoorthy G.K."/>
            <person name="Gryganskyi A."/>
            <person name="Culley D."/>
            <person name="Magnuson J.K."/>
            <person name="James T.Y."/>
            <person name="O'Malley M.A."/>
            <person name="Stajich J.E."/>
            <person name="Spatafora J.W."/>
            <person name="Visel A."/>
            <person name="Grigoriev I.V."/>
        </authorList>
    </citation>
    <scope>NUCLEOTIDE SEQUENCE [LARGE SCALE GENOMIC DNA]</scope>
    <source>
        <strain evidence="11 12">PL171</strain>
    </source>
</reference>
<evidence type="ECO:0000313" key="12">
    <source>
        <dbReference type="Proteomes" id="UP000193411"/>
    </source>
</evidence>
<feature type="compositionally biased region" description="Pro residues" evidence="9">
    <location>
        <begin position="1"/>
        <end position="18"/>
    </location>
</feature>
<evidence type="ECO:0000256" key="7">
    <source>
        <dbReference type="ARBA" id="ARBA00023128"/>
    </source>
</evidence>
<evidence type="ECO:0000256" key="6">
    <source>
        <dbReference type="ARBA" id="ARBA00022989"/>
    </source>
</evidence>
<sequence>AVPGHAPSPSPSPSPLAAPTPAVKSAAELSTYGMGRAILHARGPLGLFYGFTSHLIRESLGGAVYFSSYELSKHYLSPADGSPPNVLVHVAAGGICGLFAWTIIFPTDSIKSTIQKEALAHGQCMAGAYGRVPGKCIDRVACACFTVELRPP</sequence>
<evidence type="ECO:0000256" key="8">
    <source>
        <dbReference type="ARBA" id="ARBA00023136"/>
    </source>
</evidence>
<dbReference type="InterPro" id="IPR023395">
    <property type="entry name" value="MCP_dom_sf"/>
</dbReference>
<keyword evidence="7" id="KW-0496">Mitochondrion</keyword>
<dbReference type="GO" id="GO:0022857">
    <property type="term" value="F:transmembrane transporter activity"/>
    <property type="evidence" value="ECO:0007669"/>
    <property type="project" value="TreeGrafter"/>
</dbReference>
<feature type="transmembrane region" description="Helical" evidence="10">
    <location>
        <begin position="86"/>
        <end position="106"/>
    </location>
</feature>
<comment type="similarity">
    <text evidence="2">Belongs to the mitochondrial carrier (TC 2.A.29) family.</text>
</comment>
<comment type="subcellular location">
    <subcellularLocation>
        <location evidence="1">Mitochondrion membrane</location>
        <topology evidence="1">Multi-pass membrane protein</topology>
    </subcellularLocation>
</comment>
<dbReference type="PANTHER" id="PTHR45624:SF9">
    <property type="entry name" value="CARRIER PROTEIN, PUTATIVE (AFU_ORTHOLOGUE AFUA_4G06390)-RELATED"/>
    <property type="match status" value="1"/>
</dbReference>
<dbReference type="Proteomes" id="UP000193411">
    <property type="component" value="Unassembled WGS sequence"/>
</dbReference>
<keyword evidence="12" id="KW-1185">Reference proteome</keyword>
<organism evidence="11 12">
    <name type="scientific">Catenaria anguillulae PL171</name>
    <dbReference type="NCBI Taxonomy" id="765915"/>
    <lineage>
        <taxon>Eukaryota</taxon>
        <taxon>Fungi</taxon>
        <taxon>Fungi incertae sedis</taxon>
        <taxon>Blastocladiomycota</taxon>
        <taxon>Blastocladiomycetes</taxon>
        <taxon>Blastocladiales</taxon>
        <taxon>Catenariaceae</taxon>
        <taxon>Catenaria</taxon>
    </lineage>
</organism>
<dbReference type="EMBL" id="MCFL01000039">
    <property type="protein sequence ID" value="ORZ33077.1"/>
    <property type="molecule type" value="Genomic_DNA"/>
</dbReference>
<comment type="caution">
    <text evidence="11">The sequence shown here is derived from an EMBL/GenBank/DDBJ whole genome shotgun (WGS) entry which is preliminary data.</text>
</comment>
<keyword evidence="4 10" id="KW-0812">Transmembrane</keyword>
<evidence type="ECO:0000256" key="5">
    <source>
        <dbReference type="ARBA" id="ARBA00022737"/>
    </source>
</evidence>
<evidence type="ECO:0000313" key="11">
    <source>
        <dbReference type="EMBL" id="ORZ33077.1"/>
    </source>
</evidence>
<dbReference type="STRING" id="765915.A0A1Y2HER4"/>
<protein>
    <submittedName>
        <fullName evidence="11">Mitochondrial carrier domain-containing protein</fullName>
    </submittedName>
</protein>
<dbReference type="Pfam" id="PF00153">
    <property type="entry name" value="Mito_carr"/>
    <property type="match status" value="2"/>
</dbReference>